<dbReference type="Gene3D" id="3.40.50.300">
    <property type="entry name" value="P-loop containing nucleotide triphosphate hydrolases"/>
    <property type="match status" value="1"/>
</dbReference>
<reference evidence="3" key="1">
    <citation type="submission" date="2022-07" db="EMBL/GenBank/DDBJ databases">
        <title>Enhanced cultured diversity of the mouse gut microbiota enables custom-made synthetic communities.</title>
        <authorList>
            <person name="Afrizal A."/>
        </authorList>
    </citation>
    <scope>NUCLEOTIDE SEQUENCE</scope>
    <source>
        <strain evidence="3">DSM 29186</strain>
    </source>
</reference>
<dbReference type="SUPFAM" id="SSF52540">
    <property type="entry name" value="P-loop containing nucleoside triphosphate hydrolases"/>
    <property type="match status" value="1"/>
</dbReference>
<feature type="domain" description="IstB-like ATP-binding" evidence="2">
    <location>
        <begin position="70"/>
        <end position="210"/>
    </location>
</feature>
<dbReference type="PANTHER" id="PTHR30050:SF10">
    <property type="entry name" value="PHAGE-LIKE ELEMENT PBSX PROTEIN XKDC"/>
    <property type="match status" value="1"/>
</dbReference>
<dbReference type="Proteomes" id="UP001140817">
    <property type="component" value="Unassembled WGS sequence"/>
</dbReference>
<keyword evidence="3" id="KW-0547">Nucleotide-binding</keyword>
<dbReference type="EMBL" id="JANKBY010000156">
    <property type="protein sequence ID" value="MCR1823548.1"/>
    <property type="molecule type" value="Genomic_DNA"/>
</dbReference>
<evidence type="ECO:0000259" key="2">
    <source>
        <dbReference type="Pfam" id="PF01695"/>
    </source>
</evidence>
<evidence type="ECO:0000313" key="3">
    <source>
        <dbReference type="EMBL" id="MCR1823548.1"/>
    </source>
</evidence>
<dbReference type="CDD" id="cd00009">
    <property type="entry name" value="AAA"/>
    <property type="match status" value="1"/>
</dbReference>
<evidence type="ECO:0000313" key="4">
    <source>
        <dbReference type="Proteomes" id="UP001140817"/>
    </source>
</evidence>
<dbReference type="InterPro" id="IPR002611">
    <property type="entry name" value="IstB_ATP-bd"/>
</dbReference>
<proteinExistence type="predicted"/>
<sequence>MDKNLLKRAKKLMESATLVPDNYNCPKCRDRGYIFETRENNCDVAIPCQCLAKKQVFEKLEKCGLSSAFKKKTFANYVCEDQYQIKAKSQVLKFCLNFKENKDSLLICGRPGTGKTHLGIASMLKLISDNVTCRYVEYNNMMVNLKQSINDEENHMREMEKYTNPTVLFMDDFLKGKATPADLSYIYRIINTRYLQEKPMIISTEKSVEEILDFDEAVGSRIVEMAGENVVVFDGNSDNHRLRNLKAEMY</sequence>
<protein>
    <submittedName>
        <fullName evidence="3">ATP-binding protein</fullName>
    </submittedName>
</protein>
<feature type="coiled-coil region" evidence="1">
    <location>
        <begin position="135"/>
        <end position="162"/>
    </location>
</feature>
<keyword evidence="1" id="KW-0175">Coiled coil</keyword>
<dbReference type="GO" id="GO:0006260">
    <property type="term" value="P:DNA replication"/>
    <property type="evidence" value="ECO:0007669"/>
    <property type="project" value="TreeGrafter"/>
</dbReference>
<organism evidence="3 4">
    <name type="scientific">Terrisporobacter muris</name>
    <dbReference type="NCBI Taxonomy" id="2963284"/>
    <lineage>
        <taxon>Bacteria</taxon>
        <taxon>Bacillati</taxon>
        <taxon>Bacillota</taxon>
        <taxon>Clostridia</taxon>
        <taxon>Peptostreptococcales</taxon>
        <taxon>Peptostreptococcaceae</taxon>
        <taxon>Terrisporobacter</taxon>
    </lineage>
</organism>
<dbReference type="InterPro" id="IPR027417">
    <property type="entry name" value="P-loop_NTPase"/>
</dbReference>
<gene>
    <name evidence="3" type="ORF">NSA58_12190</name>
</gene>
<dbReference type="PANTHER" id="PTHR30050">
    <property type="entry name" value="CHROMOSOMAL REPLICATION INITIATOR PROTEIN DNAA"/>
    <property type="match status" value="1"/>
</dbReference>
<comment type="caution">
    <text evidence="3">The sequence shown here is derived from an EMBL/GenBank/DDBJ whole genome shotgun (WGS) entry which is preliminary data.</text>
</comment>
<keyword evidence="3" id="KW-0067">ATP-binding</keyword>
<dbReference type="RefSeq" id="WP_074429720.1">
    <property type="nucleotide sequence ID" value="NZ_JANKBY010000156.1"/>
</dbReference>
<accession>A0A9X2MBA2</accession>
<name>A0A9X2MBA2_9FIRM</name>
<dbReference type="AlphaFoldDB" id="A0A9X2MBA2"/>
<keyword evidence="4" id="KW-1185">Reference proteome</keyword>
<evidence type="ECO:0000256" key="1">
    <source>
        <dbReference type="SAM" id="Coils"/>
    </source>
</evidence>
<dbReference type="Pfam" id="PF01695">
    <property type="entry name" value="IstB_IS21"/>
    <property type="match status" value="1"/>
</dbReference>
<dbReference type="GO" id="GO:0005524">
    <property type="term" value="F:ATP binding"/>
    <property type="evidence" value="ECO:0007669"/>
    <property type="project" value="UniProtKB-KW"/>
</dbReference>